<reference evidence="2 3" key="1">
    <citation type="submission" date="2019-04" db="EMBL/GenBank/DDBJ databases">
        <authorList>
            <consortium name="Wellcome Sanger Institute Data Sharing"/>
        </authorList>
    </citation>
    <scope>NUCLEOTIDE SEQUENCE [LARGE SCALE GENOMIC DNA]</scope>
</reference>
<sequence length="156" mass="17400">MIQSSQPISLKLTWSCFLLQRGLGFLGMNRYSALRSTGRPLSTASSSKQSWAAFLKLLNSFQMSNTSHFGASCSSITRVWSKVAFCLPAAQVKSFRLNTLPVERTLRGSACLLRRMRSSAPSKPSFSRELIKIRQLLMANTYNVDIIDECVLKTKA</sequence>
<proteinExistence type="predicted"/>
<organism evidence="2 3">
    <name type="scientific">Scleropages formosus</name>
    <name type="common">Asian bonytongue</name>
    <name type="synonym">Osteoglossum formosum</name>
    <dbReference type="NCBI Taxonomy" id="113540"/>
    <lineage>
        <taxon>Eukaryota</taxon>
        <taxon>Metazoa</taxon>
        <taxon>Chordata</taxon>
        <taxon>Craniata</taxon>
        <taxon>Vertebrata</taxon>
        <taxon>Euteleostomi</taxon>
        <taxon>Actinopterygii</taxon>
        <taxon>Neopterygii</taxon>
        <taxon>Teleostei</taxon>
        <taxon>Osteoglossocephala</taxon>
        <taxon>Osteoglossomorpha</taxon>
        <taxon>Osteoglossiformes</taxon>
        <taxon>Osteoglossidae</taxon>
        <taxon>Scleropages</taxon>
    </lineage>
</organism>
<keyword evidence="1" id="KW-0732">Signal</keyword>
<dbReference type="OrthoDB" id="9614917at2759"/>
<accession>A0A8C9R6L0</accession>
<dbReference type="Proteomes" id="UP000694397">
    <property type="component" value="Chromosome 22"/>
</dbReference>
<protein>
    <submittedName>
        <fullName evidence="2">Uncharacterized protein</fullName>
    </submittedName>
</protein>
<evidence type="ECO:0000313" key="3">
    <source>
        <dbReference type="Proteomes" id="UP000694397"/>
    </source>
</evidence>
<dbReference type="InterPro" id="IPR039711">
    <property type="entry name" value="GDF5OS"/>
</dbReference>
<dbReference type="GeneTree" id="ENSGT00940000176933"/>
<evidence type="ECO:0000313" key="2">
    <source>
        <dbReference type="Ensembl" id="ENSSFOP00015006477.2"/>
    </source>
</evidence>
<feature type="chain" id="PRO_5034241760" evidence="1">
    <location>
        <begin position="25"/>
        <end position="156"/>
    </location>
</feature>
<evidence type="ECO:0000256" key="1">
    <source>
        <dbReference type="SAM" id="SignalP"/>
    </source>
</evidence>
<reference evidence="2" key="3">
    <citation type="submission" date="2025-09" db="UniProtKB">
        <authorList>
            <consortium name="Ensembl"/>
        </authorList>
    </citation>
    <scope>IDENTIFICATION</scope>
</reference>
<reference evidence="2" key="2">
    <citation type="submission" date="2025-08" db="UniProtKB">
        <authorList>
            <consortium name="Ensembl"/>
        </authorList>
    </citation>
    <scope>IDENTIFICATION</scope>
</reference>
<dbReference type="Ensembl" id="ENSSFOT00015006577.2">
    <property type="protein sequence ID" value="ENSSFOP00015006477.2"/>
    <property type="gene ID" value="ENSSFOG00015004250.2"/>
</dbReference>
<dbReference type="AlphaFoldDB" id="A0A8C9R6L0"/>
<feature type="signal peptide" evidence="1">
    <location>
        <begin position="1"/>
        <end position="24"/>
    </location>
</feature>
<dbReference type="PANTHER" id="PTHR42152">
    <property type="entry name" value="PROTEIN GDF5OS, MITOCHONDRIAL"/>
    <property type="match status" value="1"/>
</dbReference>
<name>A0A8C9R6L0_SCLFO</name>
<dbReference type="PANTHER" id="PTHR42152:SF1">
    <property type="entry name" value="PROTEIN GDF5-AS1, MITOCHONDRIAL"/>
    <property type="match status" value="1"/>
</dbReference>
<keyword evidence="3" id="KW-1185">Reference proteome</keyword>